<proteinExistence type="predicted"/>
<dbReference type="STRING" id="29495.EA26_09555"/>
<gene>
    <name evidence="2" type="ORF">EA26_09555</name>
</gene>
<dbReference type="CDD" id="cd00519">
    <property type="entry name" value="Lipase_3"/>
    <property type="match status" value="1"/>
</dbReference>
<dbReference type="SUPFAM" id="SSF53474">
    <property type="entry name" value="alpha/beta-Hydrolases"/>
    <property type="match status" value="1"/>
</dbReference>
<reference evidence="2 3" key="1">
    <citation type="submission" date="2014-04" db="EMBL/GenBank/DDBJ databases">
        <title>Genome sequencing of Vibrio navarrensis strains.</title>
        <authorList>
            <person name="Gladney L.M."/>
            <person name="Katz L.S."/>
            <person name="Marino-Ramirez L."/>
            <person name="Jordan I.K."/>
        </authorList>
    </citation>
    <scope>NUCLEOTIDE SEQUENCE [LARGE SCALE GENOMIC DNA]</scope>
    <source>
        <strain evidence="2 3">ATCC 51183</strain>
    </source>
</reference>
<dbReference type="InterPro" id="IPR051218">
    <property type="entry name" value="Sec_MonoDiacylglyc_Lipase"/>
</dbReference>
<evidence type="ECO:0000313" key="2">
    <source>
        <dbReference type="EMBL" id="KGK11541.1"/>
    </source>
</evidence>
<keyword evidence="3" id="KW-1185">Reference proteome</keyword>
<dbReference type="eggNOG" id="COG3675">
    <property type="taxonomic scope" value="Bacteria"/>
</dbReference>
<dbReference type="InterPro" id="IPR029058">
    <property type="entry name" value="AB_hydrolase_fold"/>
</dbReference>
<accession>A0A099MN82</accession>
<dbReference type="GeneID" id="43683429"/>
<sequence>MNPLSPKLAAELAYLPYQFITHRDKKTLVVERFVTKEFDLSKEKQGFTGKTGGIFGMGRKTEGFALIGVGKGKRESELVISVRGTKTGHDWMTNLNLGLKGAPNSAVAHAGFVNVFHSLRPQIRQFILSQKKIPRHIHCVGHSLGGALASLFSDWIKSELKVSTTLYTFGAPRVGQASYARKSEETNTNIYRCTHGADPVPLIPLWPFVHAPYNGKEYRLDDGIGVYFAAHGMGANDTPGYLNTANSESWGDLKVKSVDFLNKPVRLKFDNRTRVSYTGYWANKLSAALVTLLNDAGPQYAKAVEIQARISVGMTFYDHLAKNIERIVAVSEKLADQAKGLLGHMLVFAGRSVSKITDLSANFIRWVFKVTVGKLYSTAKRAVDAIF</sequence>
<dbReference type="PANTHER" id="PTHR45856:SF24">
    <property type="entry name" value="FUNGAL LIPASE-LIKE DOMAIN-CONTAINING PROTEIN"/>
    <property type="match status" value="1"/>
</dbReference>
<protein>
    <submittedName>
        <fullName evidence="2">Lipase</fullName>
    </submittedName>
</protein>
<comment type="caution">
    <text evidence="2">The sequence shown here is derived from an EMBL/GenBank/DDBJ whole genome shotgun (WGS) entry which is preliminary data.</text>
</comment>
<dbReference type="EMBL" id="JMCG01000001">
    <property type="protein sequence ID" value="KGK11541.1"/>
    <property type="molecule type" value="Genomic_DNA"/>
</dbReference>
<dbReference type="PANTHER" id="PTHR45856">
    <property type="entry name" value="ALPHA/BETA-HYDROLASES SUPERFAMILY PROTEIN"/>
    <property type="match status" value="1"/>
</dbReference>
<dbReference type="AlphaFoldDB" id="A0A099MN82"/>
<dbReference type="InterPro" id="IPR002921">
    <property type="entry name" value="Fungal_lipase-type"/>
</dbReference>
<evidence type="ECO:0000313" key="3">
    <source>
        <dbReference type="Proteomes" id="UP000029994"/>
    </source>
</evidence>
<dbReference type="RefSeq" id="WP_039427050.1">
    <property type="nucleotide sequence ID" value="NZ_CP061844.1"/>
</dbReference>
<organism evidence="2 3">
    <name type="scientific">Vibrio navarrensis</name>
    <dbReference type="NCBI Taxonomy" id="29495"/>
    <lineage>
        <taxon>Bacteria</taxon>
        <taxon>Pseudomonadati</taxon>
        <taxon>Pseudomonadota</taxon>
        <taxon>Gammaproteobacteria</taxon>
        <taxon>Vibrionales</taxon>
        <taxon>Vibrionaceae</taxon>
        <taxon>Vibrio</taxon>
    </lineage>
</organism>
<name>A0A099MN82_9VIBR</name>
<dbReference type="Gene3D" id="3.40.50.1820">
    <property type="entry name" value="alpha/beta hydrolase"/>
    <property type="match status" value="1"/>
</dbReference>
<evidence type="ECO:0000259" key="1">
    <source>
        <dbReference type="Pfam" id="PF01764"/>
    </source>
</evidence>
<feature type="domain" description="Fungal lipase-type" evidence="1">
    <location>
        <begin position="79"/>
        <end position="206"/>
    </location>
</feature>
<dbReference type="GO" id="GO:0006629">
    <property type="term" value="P:lipid metabolic process"/>
    <property type="evidence" value="ECO:0007669"/>
    <property type="project" value="InterPro"/>
</dbReference>
<dbReference type="Pfam" id="PF01764">
    <property type="entry name" value="Lipase_3"/>
    <property type="match status" value="1"/>
</dbReference>
<dbReference type="Proteomes" id="UP000029994">
    <property type="component" value="Unassembled WGS sequence"/>
</dbReference>